<protein>
    <submittedName>
        <fullName evidence="2">Uncharacterized protein</fullName>
    </submittedName>
</protein>
<feature type="region of interest" description="Disordered" evidence="1">
    <location>
        <begin position="48"/>
        <end position="75"/>
    </location>
</feature>
<keyword evidence="3" id="KW-1185">Reference proteome</keyword>
<reference evidence="2 3" key="1">
    <citation type="submission" date="2024-11" db="EMBL/GenBank/DDBJ databases">
        <title>Chromosome-level genome assembly of Eucalyptus globulus Labill. provides insights into its genome evolution.</title>
        <authorList>
            <person name="Li X."/>
        </authorList>
    </citation>
    <scope>NUCLEOTIDE SEQUENCE [LARGE SCALE GENOMIC DNA]</scope>
    <source>
        <strain evidence="2">CL2024</strain>
        <tissue evidence="2">Fresh tender leaves</tissue>
    </source>
</reference>
<proteinExistence type="predicted"/>
<evidence type="ECO:0000313" key="2">
    <source>
        <dbReference type="EMBL" id="KAL3732117.1"/>
    </source>
</evidence>
<feature type="region of interest" description="Disordered" evidence="1">
    <location>
        <begin position="1"/>
        <end position="21"/>
    </location>
</feature>
<evidence type="ECO:0000256" key="1">
    <source>
        <dbReference type="SAM" id="MobiDB-lite"/>
    </source>
</evidence>
<evidence type="ECO:0000313" key="3">
    <source>
        <dbReference type="Proteomes" id="UP001634007"/>
    </source>
</evidence>
<gene>
    <name evidence="2" type="ORF">ACJRO7_028886</name>
</gene>
<comment type="caution">
    <text evidence="2">The sequence shown here is derived from an EMBL/GenBank/DDBJ whole genome shotgun (WGS) entry which is preliminary data.</text>
</comment>
<name>A0ABD3JZS9_EUCGL</name>
<dbReference type="Proteomes" id="UP001634007">
    <property type="component" value="Unassembled WGS sequence"/>
</dbReference>
<dbReference type="AlphaFoldDB" id="A0ABD3JZS9"/>
<sequence>MSNVSVMTKSSKENPKVRLPPKRGQIKVRIFRLVAKKVADIASTARLGRKKSCVTHEPDSATPLEISACSPAKHE</sequence>
<dbReference type="EMBL" id="JBJKBG010000007">
    <property type="protein sequence ID" value="KAL3732117.1"/>
    <property type="molecule type" value="Genomic_DNA"/>
</dbReference>
<organism evidence="2 3">
    <name type="scientific">Eucalyptus globulus</name>
    <name type="common">Tasmanian blue gum</name>
    <dbReference type="NCBI Taxonomy" id="34317"/>
    <lineage>
        <taxon>Eukaryota</taxon>
        <taxon>Viridiplantae</taxon>
        <taxon>Streptophyta</taxon>
        <taxon>Embryophyta</taxon>
        <taxon>Tracheophyta</taxon>
        <taxon>Spermatophyta</taxon>
        <taxon>Magnoliopsida</taxon>
        <taxon>eudicotyledons</taxon>
        <taxon>Gunneridae</taxon>
        <taxon>Pentapetalae</taxon>
        <taxon>rosids</taxon>
        <taxon>malvids</taxon>
        <taxon>Myrtales</taxon>
        <taxon>Myrtaceae</taxon>
        <taxon>Myrtoideae</taxon>
        <taxon>Eucalypteae</taxon>
        <taxon>Eucalyptus</taxon>
    </lineage>
</organism>
<accession>A0ABD3JZS9</accession>